<gene>
    <name evidence="1" type="ORF">UFOVP1119_66</name>
    <name evidence="2" type="ORF">UFOVP1238_40</name>
</gene>
<protein>
    <submittedName>
        <fullName evidence="2">Uncharacterized protein</fullName>
    </submittedName>
</protein>
<evidence type="ECO:0000313" key="1">
    <source>
        <dbReference type="EMBL" id="CAB4185514.1"/>
    </source>
</evidence>
<dbReference type="EMBL" id="LR797198">
    <property type="protein sequence ID" value="CAB4193237.1"/>
    <property type="molecule type" value="Genomic_DNA"/>
</dbReference>
<sequence>MGYIEIFRLDEQGAGWVDLSEATPQELLDLEIGLFQEGAM</sequence>
<dbReference type="EMBL" id="LR797076">
    <property type="protein sequence ID" value="CAB4185514.1"/>
    <property type="molecule type" value="Genomic_DNA"/>
</dbReference>
<evidence type="ECO:0000313" key="2">
    <source>
        <dbReference type="EMBL" id="CAB4193237.1"/>
    </source>
</evidence>
<reference evidence="2" key="1">
    <citation type="submission" date="2020-05" db="EMBL/GenBank/DDBJ databases">
        <authorList>
            <person name="Chiriac C."/>
            <person name="Salcher M."/>
            <person name="Ghai R."/>
            <person name="Kavagutti S V."/>
        </authorList>
    </citation>
    <scope>NUCLEOTIDE SEQUENCE</scope>
</reference>
<organism evidence="2">
    <name type="scientific">uncultured Caudovirales phage</name>
    <dbReference type="NCBI Taxonomy" id="2100421"/>
    <lineage>
        <taxon>Viruses</taxon>
        <taxon>Duplodnaviria</taxon>
        <taxon>Heunggongvirae</taxon>
        <taxon>Uroviricota</taxon>
        <taxon>Caudoviricetes</taxon>
        <taxon>Peduoviridae</taxon>
        <taxon>Maltschvirus</taxon>
        <taxon>Maltschvirus maltsch</taxon>
    </lineage>
</organism>
<name>A0A6J5RG87_9CAUD</name>
<accession>A0A6J5RG87</accession>
<proteinExistence type="predicted"/>